<proteinExistence type="inferred from homology"/>
<dbReference type="PANTHER" id="PTHR11893:SF36">
    <property type="entry name" value="INNEXIN-5"/>
    <property type="match status" value="1"/>
</dbReference>
<comment type="caution">
    <text evidence="9">Lacks conserved residue(s) required for the propagation of feature annotation.</text>
</comment>
<evidence type="ECO:0000313" key="11">
    <source>
        <dbReference type="Proteomes" id="UP000828390"/>
    </source>
</evidence>
<keyword evidence="7 9" id="KW-0472">Membrane</keyword>
<feature type="transmembrane region" description="Helical" evidence="9">
    <location>
        <begin position="308"/>
        <end position="336"/>
    </location>
</feature>
<keyword evidence="4 9" id="KW-0812">Transmembrane</keyword>
<dbReference type="InterPro" id="IPR000990">
    <property type="entry name" value="Innexin"/>
</dbReference>
<dbReference type="PROSITE" id="PS51013">
    <property type="entry name" value="PANNEXIN"/>
    <property type="match status" value="1"/>
</dbReference>
<dbReference type="OrthoDB" id="5867527at2759"/>
<dbReference type="GO" id="GO:0034220">
    <property type="term" value="P:monoatomic ion transmembrane transport"/>
    <property type="evidence" value="ECO:0007669"/>
    <property type="project" value="UniProtKB-KW"/>
</dbReference>
<name>A0A9D4DGW0_DREPO</name>
<reference evidence="10" key="2">
    <citation type="submission" date="2020-11" db="EMBL/GenBank/DDBJ databases">
        <authorList>
            <person name="McCartney M.A."/>
            <person name="Auch B."/>
            <person name="Kono T."/>
            <person name="Mallez S."/>
            <person name="Becker A."/>
            <person name="Gohl D.M."/>
            <person name="Silverstein K.A.T."/>
            <person name="Koren S."/>
            <person name="Bechman K.B."/>
            <person name="Herman A."/>
            <person name="Abrahante J.E."/>
            <person name="Garbe J."/>
        </authorList>
    </citation>
    <scope>NUCLEOTIDE SEQUENCE</scope>
    <source>
        <strain evidence="10">Duluth1</strain>
        <tissue evidence="10">Whole animal</tissue>
    </source>
</reference>
<reference evidence="10" key="1">
    <citation type="journal article" date="2019" name="bioRxiv">
        <title>The Genome of the Zebra Mussel, Dreissena polymorpha: A Resource for Invasive Species Research.</title>
        <authorList>
            <person name="McCartney M.A."/>
            <person name="Auch B."/>
            <person name="Kono T."/>
            <person name="Mallez S."/>
            <person name="Zhang Y."/>
            <person name="Obille A."/>
            <person name="Becker A."/>
            <person name="Abrahante J.E."/>
            <person name="Garbe J."/>
            <person name="Badalamenti J.P."/>
            <person name="Herman A."/>
            <person name="Mangelson H."/>
            <person name="Liachko I."/>
            <person name="Sullivan S."/>
            <person name="Sone E.D."/>
            <person name="Koren S."/>
            <person name="Silverstein K.A.T."/>
            <person name="Beckman K.B."/>
            <person name="Gohl D.M."/>
        </authorList>
    </citation>
    <scope>NUCLEOTIDE SEQUENCE</scope>
    <source>
        <strain evidence="10">Duluth1</strain>
        <tissue evidence="10">Whole animal</tissue>
    </source>
</reference>
<dbReference type="PANTHER" id="PTHR11893">
    <property type="entry name" value="INNEXIN"/>
    <property type="match status" value="1"/>
</dbReference>
<accession>A0A9D4DGW0</accession>
<evidence type="ECO:0000313" key="10">
    <source>
        <dbReference type="EMBL" id="KAH3747862.1"/>
    </source>
</evidence>
<evidence type="ECO:0000256" key="1">
    <source>
        <dbReference type="ARBA" id="ARBA00004651"/>
    </source>
</evidence>
<comment type="function">
    <text evidence="9">Structural component of the gap junctions.</text>
</comment>
<dbReference type="GO" id="GO:0005921">
    <property type="term" value="C:gap junction"/>
    <property type="evidence" value="ECO:0007669"/>
    <property type="project" value="UniProtKB-UniRule"/>
</dbReference>
<protein>
    <recommendedName>
        <fullName evidence="9">Innexin</fullName>
    </recommendedName>
</protein>
<feature type="transmembrane region" description="Helical" evidence="9">
    <location>
        <begin position="119"/>
        <end position="136"/>
    </location>
</feature>
<evidence type="ECO:0000256" key="4">
    <source>
        <dbReference type="ARBA" id="ARBA00022692"/>
    </source>
</evidence>
<gene>
    <name evidence="9" type="primary">inx</name>
    <name evidence="10" type="ORF">DPMN_182296</name>
</gene>
<organism evidence="10 11">
    <name type="scientific">Dreissena polymorpha</name>
    <name type="common">Zebra mussel</name>
    <name type="synonym">Mytilus polymorpha</name>
    <dbReference type="NCBI Taxonomy" id="45954"/>
    <lineage>
        <taxon>Eukaryota</taxon>
        <taxon>Metazoa</taxon>
        <taxon>Spiralia</taxon>
        <taxon>Lophotrochozoa</taxon>
        <taxon>Mollusca</taxon>
        <taxon>Bivalvia</taxon>
        <taxon>Autobranchia</taxon>
        <taxon>Heteroconchia</taxon>
        <taxon>Euheterodonta</taxon>
        <taxon>Imparidentia</taxon>
        <taxon>Neoheterodontei</taxon>
        <taxon>Myida</taxon>
        <taxon>Dreissenoidea</taxon>
        <taxon>Dreissenidae</taxon>
        <taxon>Dreissena</taxon>
    </lineage>
</organism>
<dbReference type="GO" id="GO:0005243">
    <property type="term" value="F:gap junction channel activity"/>
    <property type="evidence" value="ECO:0007669"/>
    <property type="project" value="TreeGrafter"/>
</dbReference>
<keyword evidence="2 9" id="KW-0813">Transport</keyword>
<sequence>MGNGLCVETSSSWTVFDWLDKVLGSVGSYAGLVKLRHDDDFIDRLSHHYTTMLLVIFTIVVSTKQYVGDAIQCWCPAQFTEAQVHYANQICWVSNTYHIPMETVIPESVDSRKEKQLTYYQWVPFILLMMALLFKLPRVAWKVLTFSHSISIDQFVSMVWSLQLAAKTERDVKLAEMTDYLESWLSTAEHNRSSCCLPAKQKVAKYSCLVCGRRYGNVFITACLVVKGLYAFNAFLHFFALNAFLGRDFAGWGFEIISGLADENPEYLKASPRFPRVTLCDFEIRQMSNLHRWTVQCVLPINLFNSKIFLFIWFWLLFLAVVSFLSLGTTIYASMFPHNRVEFIRKYMIMRKVILQRGGENRTVNKFVMSYLKFDGVFVLRVAAHNATEVLTGQLIENLYNKYKTTMHTEVKQNSVPGEYV</sequence>
<keyword evidence="11" id="KW-1185">Reference proteome</keyword>
<comment type="subcellular location">
    <subcellularLocation>
        <location evidence="1 9">Cell membrane</location>
        <topology evidence="1 9">Multi-pass membrane protein</topology>
    </subcellularLocation>
</comment>
<dbReference type="Pfam" id="PF00876">
    <property type="entry name" value="Innexin"/>
    <property type="match status" value="1"/>
</dbReference>
<evidence type="ECO:0000256" key="2">
    <source>
        <dbReference type="ARBA" id="ARBA00022448"/>
    </source>
</evidence>
<keyword evidence="8 9" id="KW-0407">Ion channel</keyword>
<evidence type="ECO:0000256" key="8">
    <source>
        <dbReference type="ARBA" id="ARBA00023303"/>
    </source>
</evidence>
<keyword evidence="6 9" id="KW-0406">Ion transport</keyword>
<dbReference type="AlphaFoldDB" id="A0A9D4DGW0"/>
<evidence type="ECO:0000256" key="3">
    <source>
        <dbReference type="ARBA" id="ARBA00022475"/>
    </source>
</evidence>
<evidence type="ECO:0000256" key="5">
    <source>
        <dbReference type="ARBA" id="ARBA00022989"/>
    </source>
</evidence>
<evidence type="ECO:0000256" key="6">
    <source>
        <dbReference type="ARBA" id="ARBA00023065"/>
    </source>
</evidence>
<comment type="caution">
    <text evidence="10">The sequence shown here is derived from an EMBL/GenBank/DDBJ whole genome shotgun (WGS) entry which is preliminary data.</text>
</comment>
<keyword evidence="5 9" id="KW-1133">Transmembrane helix</keyword>
<evidence type="ECO:0000256" key="7">
    <source>
        <dbReference type="ARBA" id="ARBA00023136"/>
    </source>
</evidence>
<dbReference type="GO" id="GO:0005886">
    <property type="term" value="C:plasma membrane"/>
    <property type="evidence" value="ECO:0007669"/>
    <property type="project" value="UniProtKB-SubCell"/>
</dbReference>
<evidence type="ECO:0000256" key="9">
    <source>
        <dbReference type="RuleBase" id="RU010713"/>
    </source>
</evidence>
<keyword evidence="3" id="KW-1003">Cell membrane</keyword>
<dbReference type="PRINTS" id="PR01262">
    <property type="entry name" value="INNEXIN"/>
</dbReference>
<dbReference type="EMBL" id="JAIWYP010000010">
    <property type="protein sequence ID" value="KAH3747862.1"/>
    <property type="molecule type" value="Genomic_DNA"/>
</dbReference>
<feature type="transmembrane region" description="Helical" evidence="9">
    <location>
        <begin position="215"/>
        <end position="240"/>
    </location>
</feature>
<dbReference type="Proteomes" id="UP000828390">
    <property type="component" value="Unassembled WGS sequence"/>
</dbReference>
<comment type="similarity">
    <text evidence="9">Belongs to the pannexin family.</text>
</comment>